<name>A2C6W0_PROM3</name>
<feature type="region of interest" description="Disordered" evidence="1">
    <location>
        <begin position="25"/>
        <end position="47"/>
    </location>
</feature>
<dbReference type="HOGENOM" id="CLU_1925687_0_0_3"/>
<proteinExistence type="predicted"/>
<organism evidence="2 3">
    <name type="scientific">Prochlorococcus marinus (strain MIT 9303)</name>
    <dbReference type="NCBI Taxonomy" id="59922"/>
    <lineage>
        <taxon>Bacteria</taxon>
        <taxon>Bacillati</taxon>
        <taxon>Cyanobacteriota</taxon>
        <taxon>Cyanophyceae</taxon>
        <taxon>Synechococcales</taxon>
        <taxon>Prochlorococcaceae</taxon>
        <taxon>Prochlorococcus</taxon>
    </lineage>
</organism>
<evidence type="ECO:0000313" key="3">
    <source>
        <dbReference type="Proteomes" id="UP000002274"/>
    </source>
</evidence>
<protein>
    <submittedName>
        <fullName evidence="2">Uncharacterized protein</fullName>
    </submittedName>
</protein>
<dbReference type="STRING" id="59922.P9303_04681"/>
<accession>A2C6W0</accession>
<feature type="compositionally biased region" description="Low complexity" evidence="1">
    <location>
        <begin position="29"/>
        <end position="40"/>
    </location>
</feature>
<evidence type="ECO:0000256" key="1">
    <source>
        <dbReference type="SAM" id="MobiDB-lite"/>
    </source>
</evidence>
<dbReference type="KEGG" id="pmf:P9303_04681"/>
<dbReference type="AlphaFoldDB" id="A2C6W0"/>
<sequence length="131" mass="14355">MTQYLLTPRWNSIIAARSTITAKMTPPQAATAKSVTTATTKARRKSPNGLRKRASFMDIWLIGTGDSIQIRPASIHGMLWLQTHFEDAHWDALATSQVRLPQLDAEVLSQDAKNAGMSLGHLSALSVPGRF</sequence>
<evidence type="ECO:0000313" key="2">
    <source>
        <dbReference type="EMBL" id="ABM77220.1"/>
    </source>
</evidence>
<gene>
    <name evidence="2" type="ordered locus">P9303_04681</name>
</gene>
<dbReference type="EMBL" id="CP000554">
    <property type="protein sequence ID" value="ABM77220.1"/>
    <property type="molecule type" value="Genomic_DNA"/>
</dbReference>
<dbReference type="Proteomes" id="UP000002274">
    <property type="component" value="Chromosome"/>
</dbReference>
<reference evidence="2 3" key="1">
    <citation type="journal article" date="2007" name="PLoS Genet.">
        <title>Patterns and implications of gene gain and loss in the evolution of Prochlorococcus.</title>
        <authorList>
            <person name="Kettler G.C."/>
            <person name="Martiny A.C."/>
            <person name="Huang K."/>
            <person name="Zucker J."/>
            <person name="Coleman M.L."/>
            <person name="Rodrigue S."/>
            <person name="Chen F."/>
            <person name="Lapidus A."/>
            <person name="Ferriera S."/>
            <person name="Johnson J."/>
            <person name="Steglich C."/>
            <person name="Church G.M."/>
            <person name="Richardson P."/>
            <person name="Chisholm S.W."/>
        </authorList>
    </citation>
    <scope>NUCLEOTIDE SEQUENCE [LARGE SCALE GENOMIC DNA]</scope>
    <source>
        <strain evidence="2 3">MIT 9303</strain>
    </source>
</reference>